<dbReference type="EMBL" id="KE375056">
    <property type="protein sequence ID" value="EPQ64557.1"/>
    <property type="molecule type" value="Genomic_DNA"/>
</dbReference>
<dbReference type="OrthoDB" id="5575722at2759"/>
<accession>A0A656KNL7</accession>
<sequence length="731" mass="83657">MSSLASEDTLARARSTRVLPNDLKAIPQSNVGRSNIAIFLANLRLLNFDQRNDWPDISLLTFSTKDAHQNQKKRVRCVEWALYQLFTIWDREEALKKLQPFFPPLEPLQSLNLRTALFRCLDQARKNGTLGPNIVLRKTMFDECKGERLEELLAVFSFQVLKKVLQDKESSNKHIPLAQRLAINNLNSSEERTILYPLVIAHRASLKKHLEDKEKSRSQYHKLSQIISLANRRTEQQDGRMHRTVDETHSRIKLTERKIQEIQDRAAANWSGKQEWLQHILLGTRPVSKCSFLSKEFDDVWNHVENGTVENLEDDYKLNLLEQLNYRVQDQENRLAKWQEFGRSLAKADTKSPPKKMKGTVPRPRRIDLDFTKHQSLKPRSSSLNHDNNLNTFTLEEYSEFIMNLKLKLSSIGKLPSPVNQSANDAENQELKKMSLAIPKTERIIATLDESGSMYDTDISHDVDSGIFTHTPQPQLLKRGVELPEQKRSSFDRKAPDKHIKKMGKLDNINPNLSSSMNARRSLQPHSNRLSACLNSANEKIVEEDLNLANQILDSLSSASPSPQKLRRTLSLAERTRMSMSRTPHLPHIDSVEENDFALSPCLSLNPRLSIATEKSGNETRLDIHTDLVQRTRQSMAGLEASKKKSQAERQKIEKQNKQHERESCHISKTETDAPIPKLDKLDLIEGDPDYESVFMSRPKIKMSPTVSHEISWSDGDPAKHKESGQVESTI</sequence>
<proteinExistence type="predicted"/>
<dbReference type="InterPro" id="IPR028163">
    <property type="entry name" value="HAUS_6_N"/>
</dbReference>
<gene>
    <name evidence="3" type="ORF">BGT96224_146</name>
</gene>
<dbReference type="AlphaFoldDB" id="A0A656KNL7"/>
<feature type="region of interest" description="Disordered" evidence="1">
    <location>
        <begin position="701"/>
        <end position="731"/>
    </location>
</feature>
<evidence type="ECO:0000256" key="1">
    <source>
        <dbReference type="SAM" id="MobiDB-lite"/>
    </source>
</evidence>
<evidence type="ECO:0000313" key="3">
    <source>
        <dbReference type="EMBL" id="EPQ64557.1"/>
    </source>
</evidence>
<dbReference type="Proteomes" id="UP000053110">
    <property type="component" value="Unassembled WGS sequence"/>
</dbReference>
<evidence type="ECO:0000313" key="4">
    <source>
        <dbReference type="Proteomes" id="UP000053110"/>
    </source>
</evidence>
<name>A0A656KNL7_BLUGR</name>
<feature type="compositionally biased region" description="Basic and acidic residues" evidence="1">
    <location>
        <begin position="641"/>
        <end position="678"/>
    </location>
</feature>
<feature type="region of interest" description="Disordered" evidence="1">
    <location>
        <begin position="635"/>
        <end position="678"/>
    </location>
</feature>
<reference evidence="4" key="1">
    <citation type="journal article" date="2013" name="Nat. Genet.">
        <title>The wheat powdery mildew genome shows the unique evolution of an obligate biotroph.</title>
        <authorList>
            <person name="Wicker T."/>
            <person name="Oberhaensli S."/>
            <person name="Parlange F."/>
            <person name="Buchmann J.P."/>
            <person name="Shatalina M."/>
            <person name="Roffler S."/>
            <person name="Ben-David R."/>
            <person name="Dolezel J."/>
            <person name="Simkova H."/>
            <person name="Schulze-Lefert P."/>
            <person name="Spanu P.D."/>
            <person name="Bruggmann R."/>
            <person name="Amselem J."/>
            <person name="Quesneville H."/>
            <person name="Ver Loren van Themaat E."/>
            <person name="Paape T."/>
            <person name="Shimizu K.K."/>
            <person name="Keller B."/>
        </authorList>
    </citation>
    <scope>NUCLEOTIDE SEQUENCE [LARGE SCALE GENOMIC DNA]</scope>
    <source>
        <strain evidence="4">96224</strain>
    </source>
</reference>
<dbReference type="Pfam" id="PF14661">
    <property type="entry name" value="HAUS6_N"/>
    <property type="match status" value="1"/>
</dbReference>
<feature type="domain" description="HAUS augmin-like complex subunit 6 N-terminal" evidence="2">
    <location>
        <begin position="39"/>
        <end position="253"/>
    </location>
</feature>
<protein>
    <recommendedName>
        <fullName evidence="2">HAUS augmin-like complex subunit 6 N-terminal domain-containing protein</fullName>
    </recommendedName>
</protein>
<evidence type="ECO:0000259" key="2">
    <source>
        <dbReference type="Pfam" id="PF14661"/>
    </source>
</evidence>
<organism evidence="3 4">
    <name type="scientific">Blumeria graminis f. sp. tritici 96224</name>
    <dbReference type="NCBI Taxonomy" id="1268274"/>
    <lineage>
        <taxon>Eukaryota</taxon>
        <taxon>Fungi</taxon>
        <taxon>Dikarya</taxon>
        <taxon>Ascomycota</taxon>
        <taxon>Pezizomycotina</taxon>
        <taxon>Leotiomycetes</taxon>
        <taxon>Erysiphales</taxon>
        <taxon>Erysiphaceae</taxon>
        <taxon>Blumeria</taxon>
    </lineage>
</organism>